<name>A1CEY7_ASPCL</name>
<dbReference type="KEGG" id="act:ACLA_091340"/>
<dbReference type="AlphaFoldDB" id="A1CEY7"/>
<feature type="signal peptide" evidence="4">
    <location>
        <begin position="1"/>
        <end position="17"/>
    </location>
</feature>
<feature type="chain" id="PRO_5002633061" evidence="4">
    <location>
        <begin position="18"/>
        <end position="63"/>
    </location>
</feature>
<gene>
    <name evidence="5" type="ORF">ACLA_091340</name>
</gene>
<evidence type="ECO:0000313" key="5">
    <source>
        <dbReference type="EMBL" id="EAW11436.1"/>
    </source>
</evidence>
<evidence type="ECO:0000256" key="4">
    <source>
        <dbReference type="SAM" id="SignalP"/>
    </source>
</evidence>
<dbReference type="InterPro" id="IPR009101">
    <property type="entry name" value="Gurmarin/antifun_pep"/>
</dbReference>
<keyword evidence="1" id="KW-0929">Antimicrobial</keyword>
<dbReference type="GeneID" id="4705100"/>
<keyword evidence="4" id="KW-0732">Signal</keyword>
<keyword evidence="3" id="KW-1015">Disulfide bond</keyword>
<dbReference type="Pfam" id="PF11410">
    <property type="entry name" value="Antifungal_pept"/>
    <property type="match status" value="1"/>
</dbReference>
<dbReference type="SUPFAM" id="SSF57048">
    <property type="entry name" value="Gurmarin-like"/>
    <property type="match status" value="1"/>
</dbReference>
<evidence type="ECO:0000256" key="2">
    <source>
        <dbReference type="ARBA" id="ARBA00022854"/>
    </source>
</evidence>
<dbReference type="InterPro" id="IPR024206">
    <property type="entry name" value="Gurmarin/antimicrobial_peptd"/>
</dbReference>
<protein>
    <submittedName>
        <fullName evidence="5">Uncharacterized protein</fullName>
    </submittedName>
</protein>
<dbReference type="EMBL" id="DS027052">
    <property type="protein sequence ID" value="EAW11436.1"/>
    <property type="molecule type" value="Genomic_DNA"/>
</dbReference>
<dbReference type="VEuPathDB" id="FungiDB:ACLA_091340"/>
<dbReference type="OMA" id="MGICESG"/>
<sequence>MRFSFLAALALVGTALAAPAGPNRSAATIPIGQTCNKDGSMGICESGYCLQDEKAATGTCQAQ</sequence>
<accession>A1CEY7</accession>
<keyword evidence="2" id="KW-0960">Knottin</keyword>
<evidence type="ECO:0000313" key="6">
    <source>
        <dbReference type="Proteomes" id="UP000006701"/>
    </source>
</evidence>
<keyword evidence="6" id="KW-1185">Reference proteome</keyword>
<evidence type="ECO:0000256" key="1">
    <source>
        <dbReference type="ARBA" id="ARBA00022529"/>
    </source>
</evidence>
<organism evidence="5 6">
    <name type="scientific">Aspergillus clavatus (strain ATCC 1007 / CBS 513.65 / DSM 816 / NCTC 3887 / NRRL 1 / QM 1276 / 107)</name>
    <dbReference type="NCBI Taxonomy" id="344612"/>
    <lineage>
        <taxon>Eukaryota</taxon>
        <taxon>Fungi</taxon>
        <taxon>Dikarya</taxon>
        <taxon>Ascomycota</taxon>
        <taxon>Pezizomycotina</taxon>
        <taxon>Eurotiomycetes</taxon>
        <taxon>Eurotiomycetidae</taxon>
        <taxon>Eurotiales</taxon>
        <taxon>Aspergillaceae</taxon>
        <taxon>Aspergillus</taxon>
        <taxon>Aspergillus subgen. Fumigati</taxon>
    </lineage>
</organism>
<dbReference type="HOGENOM" id="CLU_205444_0_0_1"/>
<dbReference type="OrthoDB" id="4233515at2759"/>
<proteinExistence type="predicted"/>
<dbReference type="Proteomes" id="UP000006701">
    <property type="component" value="Unassembled WGS sequence"/>
</dbReference>
<dbReference type="RefSeq" id="XP_001272862.1">
    <property type="nucleotide sequence ID" value="XM_001272861.1"/>
</dbReference>
<evidence type="ECO:0000256" key="3">
    <source>
        <dbReference type="ARBA" id="ARBA00023157"/>
    </source>
</evidence>
<reference evidence="5 6" key="1">
    <citation type="journal article" date="2008" name="PLoS Genet.">
        <title>Genomic islands in the pathogenic filamentous fungus Aspergillus fumigatus.</title>
        <authorList>
            <person name="Fedorova N.D."/>
            <person name="Khaldi N."/>
            <person name="Joardar V.S."/>
            <person name="Maiti R."/>
            <person name="Amedeo P."/>
            <person name="Anderson M.J."/>
            <person name="Crabtree J."/>
            <person name="Silva J.C."/>
            <person name="Badger J.H."/>
            <person name="Albarraq A."/>
            <person name="Angiuoli S."/>
            <person name="Bussey H."/>
            <person name="Bowyer P."/>
            <person name="Cotty P.J."/>
            <person name="Dyer P.S."/>
            <person name="Egan A."/>
            <person name="Galens K."/>
            <person name="Fraser-Liggett C.M."/>
            <person name="Haas B.J."/>
            <person name="Inman J.M."/>
            <person name="Kent R."/>
            <person name="Lemieux S."/>
            <person name="Malavazi I."/>
            <person name="Orvis J."/>
            <person name="Roemer T."/>
            <person name="Ronning C.M."/>
            <person name="Sundaram J.P."/>
            <person name="Sutton G."/>
            <person name="Turner G."/>
            <person name="Venter J.C."/>
            <person name="White O.R."/>
            <person name="Whitty B.R."/>
            <person name="Youngman P."/>
            <person name="Wolfe K.H."/>
            <person name="Goldman G.H."/>
            <person name="Wortman J.R."/>
            <person name="Jiang B."/>
            <person name="Denning D.W."/>
            <person name="Nierman W.C."/>
        </authorList>
    </citation>
    <scope>NUCLEOTIDE SEQUENCE [LARGE SCALE GENOMIC DNA]</scope>
    <source>
        <strain evidence="6">ATCC 1007 / CBS 513.65 / DSM 816 / NCTC 3887 / NRRL 1</strain>
    </source>
</reference>